<feature type="compositionally biased region" description="Low complexity" evidence="1">
    <location>
        <begin position="222"/>
        <end position="252"/>
    </location>
</feature>
<feature type="compositionally biased region" description="Polar residues" evidence="1">
    <location>
        <begin position="40"/>
        <end position="59"/>
    </location>
</feature>
<evidence type="ECO:0000313" key="2">
    <source>
        <dbReference type="EMBL" id="TRM60840.1"/>
    </source>
</evidence>
<proteinExistence type="predicted"/>
<name>A0A550C7Q0_9AGAR</name>
<evidence type="ECO:0000256" key="1">
    <source>
        <dbReference type="SAM" id="MobiDB-lite"/>
    </source>
</evidence>
<dbReference type="AlphaFoldDB" id="A0A550C7Q0"/>
<sequence>MVFKQNPSRSRRANTVPSQEGPPSSSSATISSNRHVQPPSGGQKSAFASFQGLDVSTPSLRGPPQAQAQRSLTQHLPGPATVSAGPVYLTAANSNHLMANAGVQGQMPYLGAQTYGGPYSGYATGANLNVPSLAHNTSVTATPNSGLPAHYHNGGGYNGVGQFTPYSHNAHGYNAQASGASRGVVSYPVGNVPQSFAPAPPALAPPTHQLQAPATSFDFGQSTYSTTPSSSTVAPSFGATSSSTAPSSTTASQYYYPYTDYGVYGSGPR</sequence>
<reference evidence="2 3" key="1">
    <citation type="journal article" date="2019" name="New Phytol.">
        <title>Comparative genomics reveals unique wood-decay strategies and fruiting body development in the Schizophyllaceae.</title>
        <authorList>
            <person name="Almasi E."/>
            <person name="Sahu N."/>
            <person name="Krizsan K."/>
            <person name="Balint B."/>
            <person name="Kovacs G.M."/>
            <person name="Kiss B."/>
            <person name="Cseklye J."/>
            <person name="Drula E."/>
            <person name="Henrissat B."/>
            <person name="Nagy I."/>
            <person name="Chovatia M."/>
            <person name="Adam C."/>
            <person name="LaButti K."/>
            <person name="Lipzen A."/>
            <person name="Riley R."/>
            <person name="Grigoriev I.V."/>
            <person name="Nagy L.G."/>
        </authorList>
    </citation>
    <scope>NUCLEOTIDE SEQUENCE [LARGE SCALE GENOMIC DNA]</scope>
    <source>
        <strain evidence="2 3">NL-1724</strain>
    </source>
</reference>
<keyword evidence="3" id="KW-1185">Reference proteome</keyword>
<dbReference type="Proteomes" id="UP000320762">
    <property type="component" value="Unassembled WGS sequence"/>
</dbReference>
<dbReference type="EMBL" id="VDMD01000020">
    <property type="protein sequence ID" value="TRM60840.1"/>
    <property type="molecule type" value="Genomic_DNA"/>
</dbReference>
<feature type="region of interest" description="Disordered" evidence="1">
    <location>
        <begin position="1"/>
        <end position="78"/>
    </location>
</feature>
<comment type="caution">
    <text evidence="2">The sequence shown here is derived from an EMBL/GenBank/DDBJ whole genome shotgun (WGS) entry which is preliminary data.</text>
</comment>
<feature type="compositionally biased region" description="Polar residues" evidence="1">
    <location>
        <begin position="1"/>
        <end position="23"/>
    </location>
</feature>
<organism evidence="2 3">
    <name type="scientific">Schizophyllum amplum</name>
    <dbReference type="NCBI Taxonomy" id="97359"/>
    <lineage>
        <taxon>Eukaryota</taxon>
        <taxon>Fungi</taxon>
        <taxon>Dikarya</taxon>
        <taxon>Basidiomycota</taxon>
        <taxon>Agaricomycotina</taxon>
        <taxon>Agaricomycetes</taxon>
        <taxon>Agaricomycetidae</taxon>
        <taxon>Agaricales</taxon>
        <taxon>Schizophyllaceae</taxon>
        <taxon>Schizophyllum</taxon>
    </lineage>
</organism>
<gene>
    <name evidence="2" type="ORF">BD626DRAFT_504051</name>
</gene>
<evidence type="ECO:0000313" key="3">
    <source>
        <dbReference type="Proteomes" id="UP000320762"/>
    </source>
</evidence>
<feature type="region of interest" description="Disordered" evidence="1">
    <location>
        <begin position="218"/>
        <end position="252"/>
    </location>
</feature>
<accession>A0A550C7Q0</accession>
<protein>
    <submittedName>
        <fullName evidence="2">Uncharacterized protein</fullName>
    </submittedName>
</protein>